<evidence type="ECO:0000256" key="6">
    <source>
        <dbReference type="ARBA" id="ARBA00022737"/>
    </source>
</evidence>
<keyword evidence="11 15" id="KW-0472">Membrane</keyword>
<feature type="signal peptide" evidence="16">
    <location>
        <begin position="1"/>
        <end position="20"/>
    </location>
</feature>
<feature type="domain" description="Gnk2-homologous" evidence="18">
    <location>
        <begin position="25"/>
        <end position="129"/>
    </location>
</feature>
<dbReference type="CDD" id="cd14066">
    <property type="entry name" value="STKc_IRAK"/>
    <property type="match status" value="1"/>
</dbReference>
<keyword evidence="7 14" id="KW-0547">Nucleotide-binding</keyword>
<organism evidence="19 20">
    <name type="scientific">Phaseolus angularis</name>
    <name type="common">Azuki bean</name>
    <name type="synonym">Vigna angularis</name>
    <dbReference type="NCBI Taxonomy" id="3914"/>
    <lineage>
        <taxon>Eukaryota</taxon>
        <taxon>Viridiplantae</taxon>
        <taxon>Streptophyta</taxon>
        <taxon>Embryophyta</taxon>
        <taxon>Tracheophyta</taxon>
        <taxon>Spermatophyta</taxon>
        <taxon>Magnoliopsida</taxon>
        <taxon>eudicotyledons</taxon>
        <taxon>Gunneridae</taxon>
        <taxon>Pentapetalae</taxon>
        <taxon>rosids</taxon>
        <taxon>fabids</taxon>
        <taxon>Fabales</taxon>
        <taxon>Fabaceae</taxon>
        <taxon>Papilionoideae</taxon>
        <taxon>50 kb inversion clade</taxon>
        <taxon>NPAAA clade</taxon>
        <taxon>indigoferoid/millettioid clade</taxon>
        <taxon>Phaseoleae</taxon>
        <taxon>Vigna</taxon>
    </lineage>
</organism>
<dbReference type="Pfam" id="PF07714">
    <property type="entry name" value="PK_Tyr_Ser-Thr"/>
    <property type="match status" value="1"/>
</dbReference>
<evidence type="ECO:0000259" key="18">
    <source>
        <dbReference type="PROSITE" id="PS51473"/>
    </source>
</evidence>
<dbReference type="PROSITE" id="PS00108">
    <property type="entry name" value="PROTEIN_KINASE_ST"/>
    <property type="match status" value="1"/>
</dbReference>
<keyword evidence="8" id="KW-0418">Kinase</keyword>
<dbReference type="Proteomes" id="UP000053144">
    <property type="component" value="Chromosome 10"/>
</dbReference>
<dbReference type="InterPro" id="IPR017441">
    <property type="entry name" value="Protein_kinase_ATP_BS"/>
</dbReference>
<dbReference type="InterPro" id="IPR008271">
    <property type="entry name" value="Ser/Thr_kinase_AS"/>
</dbReference>
<evidence type="ECO:0000256" key="9">
    <source>
        <dbReference type="ARBA" id="ARBA00022840"/>
    </source>
</evidence>
<evidence type="ECO:0000259" key="17">
    <source>
        <dbReference type="PROSITE" id="PS50011"/>
    </source>
</evidence>
<evidence type="ECO:0000256" key="11">
    <source>
        <dbReference type="ARBA" id="ARBA00023136"/>
    </source>
</evidence>
<evidence type="ECO:0000256" key="12">
    <source>
        <dbReference type="ARBA" id="ARBA00023170"/>
    </source>
</evidence>
<keyword evidence="13" id="KW-0325">Glycoprotein</keyword>
<feature type="domain" description="Protein kinase" evidence="17">
    <location>
        <begin position="595"/>
        <end position="871"/>
    </location>
</feature>
<dbReference type="Gramene" id="KOM54906">
    <property type="protein sequence ID" value="KOM54906"/>
    <property type="gene ID" value="LR48_Vigan10g079800"/>
</dbReference>
<name>A0A0L9VIM1_PHAAN</name>
<dbReference type="EMBL" id="CM003380">
    <property type="protein sequence ID" value="KOM54906.1"/>
    <property type="molecule type" value="Genomic_DNA"/>
</dbReference>
<dbReference type="CDD" id="cd23509">
    <property type="entry name" value="Gnk2-like"/>
    <property type="match status" value="4"/>
</dbReference>
<evidence type="ECO:0000313" key="19">
    <source>
        <dbReference type="EMBL" id="KOM54906.1"/>
    </source>
</evidence>
<dbReference type="FunFam" id="1.10.510.10:FF:000129">
    <property type="entry name" value="cysteine-rich receptor-like protein kinase 10"/>
    <property type="match status" value="1"/>
</dbReference>
<comment type="subcellular location">
    <subcellularLocation>
        <location evidence="1">Membrane</location>
        <topology evidence="1">Single-pass membrane protein</topology>
    </subcellularLocation>
</comment>
<proteinExistence type="predicted"/>
<evidence type="ECO:0000256" key="2">
    <source>
        <dbReference type="ARBA" id="ARBA00022527"/>
    </source>
</evidence>
<dbReference type="Gene3D" id="3.30.430.20">
    <property type="entry name" value="Gnk2 domain, C-X8-C-X2-C motif"/>
    <property type="match status" value="4"/>
</dbReference>
<evidence type="ECO:0000256" key="5">
    <source>
        <dbReference type="ARBA" id="ARBA00022729"/>
    </source>
</evidence>
<keyword evidence="6" id="KW-0677">Repeat</keyword>
<evidence type="ECO:0000256" key="3">
    <source>
        <dbReference type="ARBA" id="ARBA00022679"/>
    </source>
</evidence>
<reference evidence="20" key="1">
    <citation type="journal article" date="2015" name="Proc. Natl. Acad. Sci. U.S.A.">
        <title>Genome sequencing of adzuki bean (Vigna angularis) provides insight into high starch and low fat accumulation and domestication.</title>
        <authorList>
            <person name="Yang K."/>
            <person name="Tian Z."/>
            <person name="Chen C."/>
            <person name="Luo L."/>
            <person name="Zhao B."/>
            <person name="Wang Z."/>
            <person name="Yu L."/>
            <person name="Li Y."/>
            <person name="Sun Y."/>
            <person name="Li W."/>
            <person name="Chen Y."/>
            <person name="Li Y."/>
            <person name="Zhang Y."/>
            <person name="Ai D."/>
            <person name="Zhao J."/>
            <person name="Shang C."/>
            <person name="Ma Y."/>
            <person name="Wu B."/>
            <person name="Wang M."/>
            <person name="Gao L."/>
            <person name="Sun D."/>
            <person name="Zhang P."/>
            <person name="Guo F."/>
            <person name="Wang W."/>
            <person name="Li Y."/>
            <person name="Wang J."/>
            <person name="Varshney R.K."/>
            <person name="Wang J."/>
            <person name="Ling H.Q."/>
            <person name="Wan P."/>
        </authorList>
    </citation>
    <scope>NUCLEOTIDE SEQUENCE</scope>
    <source>
        <strain evidence="20">cv. Jingnong 6</strain>
    </source>
</reference>
<evidence type="ECO:0000256" key="13">
    <source>
        <dbReference type="ARBA" id="ARBA00023180"/>
    </source>
</evidence>
<keyword evidence="10 15" id="KW-1133">Transmembrane helix</keyword>
<evidence type="ECO:0000256" key="10">
    <source>
        <dbReference type="ARBA" id="ARBA00022989"/>
    </source>
</evidence>
<protein>
    <recommendedName>
        <fullName evidence="21">Cysteine-rich receptor-like protein kinase</fullName>
    </recommendedName>
</protein>
<keyword evidence="2" id="KW-0723">Serine/threonine-protein kinase</keyword>
<dbReference type="GO" id="GO:0042742">
    <property type="term" value="P:defense response to bacterium"/>
    <property type="evidence" value="ECO:0007669"/>
    <property type="project" value="TreeGrafter"/>
</dbReference>
<dbReference type="InterPro" id="IPR002902">
    <property type="entry name" value="GNK2"/>
</dbReference>
<keyword evidence="4 15" id="KW-0812">Transmembrane</keyword>
<dbReference type="InterPro" id="IPR011009">
    <property type="entry name" value="Kinase-like_dom_sf"/>
</dbReference>
<dbReference type="AlphaFoldDB" id="A0A0L9VIM1"/>
<gene>
    <name evidence="19" type="ORF">LR48_Vigan10g079800</name>
</gene>
<feature type="transmembrane region" description="Helical" evidence="15">
    <location>
        <begin position="524"/>
        <end position="554"/>
    </location>
</feature>
<evidence type="ECO:0000256" key="7">
    <source>
        <dbReference type="ARBA" id="ARBA00022741"/>
    </source>
</evidence>
<dbReference type="SUPFAM" id="SSF56112">
    <property type="entry name" value="Protein kinase-like (PK-like)"/>
    <property type="match status" value="1"/>
</dbReference>
<dbReference type="InterPro" id="IPR000719">
    <property type="entry name" value="Prot_kinase_dom"/>
</dbReference>
<accession>A0A0L9VIM1</accession>
<evidence type="ECO:0008006" key="21">
    <source>
        <dbReference type="Google" id="ProtNLM"/>
    </source>
</evidence>
<keyword evidence="12" id="KW-0675">Receptor</keyword>
<dbReference type="FunFam" id="3.30.200.20:FF:000727">
    <property type="entry name" value="Cysteine-rich RLK (RECEPTOR-like protein kinase) 23"/>
    <property type="match status" value="1"/>
</dbReference>
<dbReference type="PANTHER" id="PTHR27002">
    <property type="entry name" value="RECEPTOR-LIKE SERINE/THREONINE-PROTEIN KINASE SD1-8"/>
    <property type="match status" value="1"/>
</dbReference>
<feature type="domain" description="Gnk2-homologous" evidence="18">
    <location>
        <begin position="279"/>
        <end position="378"/>
    </location>
</feature>
<dbReference type="Gene3D" id="1.10.510.10">
    <property type="entry name" value="Transferase(Phosphotransferase) domain 1"/>
    <property type="match status" value="1"/>
</dbReference>
<dbReference type="SMART" id="SM00220">
    <property type="entry name" value="S_TKc"/>
    <property type="match status" value="1"/>
</dbReference>
<keyword evidence="5 16" id="KW-0732">Signal</keyword>
<dbReference type="InterPro" id="IPR038408">
    <property type="entry name" value="GNK2_sf"/>
</dbReference>
<evidence type="ECO:0000256" key="14">
    <source>
        <dbReference type="PROSITE-ProRule" id="PRU10141"/>
    </source>
</evidence>
<evidence type="ECO:0000256" key="8">
    <source>
        <dbReference type="ARBA" id="ARBA00022777"/>
    </source>
</evidence>
<dbReference type="Gene3D" id="3.30.200.20">
    <property type="entry name" value="Phosphorylase Kinase, domain 1"/>
    <property type="match status" value="1"/>
</dbReference>
<dbReference type="Pfam" id="PF01657">
    <property type="entry name" value="Stress-antifung"/>
    <property type="match status" value="4"/>
</dbReference>
<evidence type="ECO:0000256" key="16">
    <source>
        <dbReference type="SAM" id="SignalP"/>
    </source>
</evidence>
<evidence type="ECO:0000256" key="15">
    <source>
        <dbReference type="SAM" id="Phobius"/>
    </source>
</evidence>
<evidence type="ECO:0000313" key="20">
    <source>
        <dbReference type="Proteomes" id="UP000053144"/>
    </source>
</evidence>
<dbReference type="InterPro" id="IPR001245">
    <property type="entry name" value="Ser-Thr/Tyr_kinase_cat_dom"/>
</dbReference>
<sequence length="922" mass="104674">MASYKIFIFFILNFLNFAITEPQHYAPLYQYCSSEQTTDNTSLQLNVKILLNNLSSLSSGHTQYHTNFSCANPSDSIYGLFMCRGDTSPHDCQKCVQGAKNKLSSDCSLSKESVTWYEDCMVRYSTNYFFSTVATTQCNTGKVFSNPESFMQLYFLTMNQTADAAARAPMVNNNTKMFSTREARVSDSHNQTLYCMAQCSPDLSPNDCRTCLGEAIRNVPNSPQCSGVRLGGKVLYPSCNIRYESYPFYLVPPTNLSPELVPETKTSHHADLTFSKDPLYLSHNCSSNKTLASNNTSQISLTTLFSYLSSNATKRKYYEADVNSTVYGLFMCRGDVPYDVCEKCVQNATHRIALECNSLQEGIVWFSQCMVRYSDRKFFRTVKTSPMFSELNFTQGNEKQSSFSVTLAKTLDKVAVMAGDSDERFGKYSMKLTDQQTLYTLAQCTHDLPTDDCKGCLGILIGTEIPWPFLESTAGRVLYPSCNIRFEFSQFYFDKVPSARPVNPESGNKRINVRRIILITVPTIILMTLFVRGIILITVPTIILMPLFFVVFYFQRRNTRKSHATILKENFGHETATLEPLHFNLTAIELATNNFSNENKIGKGGFGEVYKGILPNGRRIAVKRLSKSSKQGVAEFKTEVLLIAKLQHRNLVEFIGFCLEEEEKILIYEYVPNKSLDHFLFDPQPHRSLSWCERYKIIGGIARGIVYLHEHSRLKIIHRDLKPSNVLLDENMTPKISDFGIAKIIEISQDQESTDLIVGTCGYMSPEYAMFGQFSEKSDVFSFGVMVLEIITGRKNIYPPEPHHIADGLLSYVWKQWRAQTPLRTLNSNIRENYAEIEVIKCIQIGLLCVQESPDVRPTMVTIVSYLDGHFSELPTPQRPAFFLHERMDSKSIGRKSSSRRFMNISKPLSINEMSTSECFPR</sequence>
<feature type="domain" description="Gnk2-homologous" evidence="18">
    <location>
        <begin position="384"/>
        <end position="491"/>
    </location>
</feature>
<dbReference type="OMA" id="NFGHESA"/>
<dbReference type="GO" id="GO:0005524">
    <property type="term" value="F:ATP binding"/>
    <property type="evidence" value="ECO:0007669"/>
    <property type="project" value="UniProtKB-UniRule"/>
</dbReference>
<evidence type="ECO:0000256" key="1">
    <source>
        <dbReference type="ARBA" id="ARBA00004167"/>
    </source>
</evidence>
<evidence type="ECO:0000256" key="4">
    <source>
        <dbReference type="ARBA" id="ARBA00022692"/>
    </source>
</evidence>
<dbReference type="GO" id="GO:0004674">
    <property type="term" value="F:protein serine/threonine kinase activity"/>
    <property type="evidence" value="ECO:0007669"/>
    <property type="project" value="UniProtKB-KW"/>
</dbReference>
<dbReference type="PROSITE" id="PS00107">
    <property type="entry name" value="PROTEIN_KINASE_ATP"/>
    <property type="match status" value="1"/>
</dbReference>
<dbReference type="GO" id="GO:0005886">
    <property type="term" value="C:plasma membrane"/>
    <property type="evidence" value="ECO:0007669"/>
    <property type="project" value="TreeGrafter"/>
</dbReference>
<dbReference type="PANTHER" id="PTHR27002:SF1108">
    <property type="entry name" value="CYSTEINE-RICH RECEPTOR-KINASE-LIKE PROTEIN"/>
    <property type="match status" value="1"/>
</dbReference>
<feature type="domain" description="Gnk2-homologous" evidence="18">
    <location>
        <begin position="131"/>
        <end position="248"/>
    </location>
</feature>
<feature type="chain" id="PRO_5005596998" description="Cysteine-rich receptor-like protein kinase" evidence="16">
    <location>
        <begin position="21"/>
        <end position="922"/>
    </location>
</feature>
<dbReference type="PROSITE" id="PS50011">
    <property type="entry name" value="PROTEIN_KINASE_DOM"/>
    <property type="match status" value="1"/>
</dbReference>
<dbReference type="PROSITE" id="PS51473">
    <property type="entry name" value="GNK2"/>
    <property type="match status" value="4"/>
</dbReference>
<keyword evidence="9 14" id="KW-0067">ATP-binding</keyword>
<feature type="binding site" evidence="14">
    <location>
        <position position="623"/>
    </location>
    <ligand>
        <name>ATP</name>
        <dbReference type="ChEBI" id="CHEBI:30616"/>
    </ligand>
</feature>
<dbReference type="FunFam" id="3.30.430.20:FF:000012">
    <property type="entry name" value="Cysteine-rich receptor-like protein kinase 25"/>
    <property type="match status" value="2"/>
</dbReference>
<keyword evidence="3" id="KW-0808">Transferase</keyword>